<proteinExistence type="predicted"/>
<evidence type="ECO:0000313" key="4">
    <source>
        <dbReference type="EMBL" id="NII41086.1"/>
    </source>
</evidence>
<feature type="compositionally biased region" description="Low complexity" evidence="1">
    <location>
        <begin position="86"/>
        <end position="112"/>
    </location>
</feature>
<dbReference type="Pfam" id="PF13229">
    <property type="entry name" value="Beta_helix"/>
    <property type="match status" value="1"/>
</dbReference>
<dbReference type="Gene3D" id="2.160.20.10">
    <property type="entry name" value="Single-stranded right-handed beta-helix, Pectin lyase-like"/>
    <property type="match status" value="1"/>
</dbReference>
<evidence type="ECO:0000256" key="2">
    <source>
        <dbReference type="SAM" id="Phobius"/>
    </source>
</evidence>
<gene>
    <name evidence="4" type="ORF">E9228_001733</name>
</gene>
<dbReference type="InterPro" id="IPR012334">
    <property type="entry name" value="Pectin_lyas_fold"/>
</dbReference>
<feature type="compositionally biased region" description="Gly residues" evidence="1">
    <location>
        <begin position="70"/>
        <end position="79"/>
    </location>
</feature>
<dbReference type="SUPFAM" id="SSF51126">
    <property type="entry name" value="Pectin lyase-like"/>
    <property type="match status" value="1"/>
</dbReference>
<accession>A0ABX0T6G4</accession>
<dbReference type="InterPro" id="IPR006626">
    <property type="entry name" value="PbH1"/>
</dbReference>
<comment type="caution">
    <text evidence="4">The sequence shown here is derived from an EMBL/GenBank/DDBJ whole genome shotgun (WGS) entry which is preliminary data.</text>
</comment>
<dbReference type="SMART" id="SM00710">
    <property type="entry name" value="PbH1"/>
    <property type="match status" value="6"/>
</dbReference>
<reference evidence="4 5" key="1">
    <citation type="submission" date="2020-03" db="EMBL/GenBank/DDBJ databases">
        <title>Above-ground endophytic microbial communities from plants in different locations in the United States.</title>
        <authorList>
            <person name="Frank C."/>
        </authorList>
    </citation>
    <scope>NUCLEOTIDE SEQUENCE [LARGE SCALE GENOMIC DNA]</scope>
    <source>
        <strain evidence="4 5">WW7</strain>
    </source>
</reference>
<feature type="transmembrane region" description="Helical" evidence="2">
    <location>
        <begin position="12"/>
        <end position="32"/>
    </location>
</feature>
<evidence type="ECO:0000313" key="5">
    <source>
        <dbReference type="Proteomes" id="UP001318300"/>
    </source>
</evidence>
<keyword evidence="2" id="KW-0812">Transmembrane</keyword>
<organism evidence="4 5">
    <name type="scientific">Curtobacterium salicis</name>
    <dbReference type="NCBI Taxonomy" id="1779862"/>
    <lineage>
        <taxon>Bacteria</taxon>
        <taxon>Bacillati</taxon>
        <taxon>Actinomycetota</taxon>
        <taxon>Actinomycetes</taxon>
        <taxon>Micrococcales</taxon>
        <taxon>Microbacteriaceae</taxon>
        <taxon>Curtobacterium</taxon>
    </lineage>
</organism>
<keyword evidence="2" id="KW-0472">Membrane</keyword>
<feature type="domain" description="Right handed beta helix" evidence="3">
    <location>
        <begin position="180"/>
        <end position="268"/>
    </location>
</feature>
<dbReference type="InterPro" id="IPR011050">
    <property type="entry name" value="Pectin_lyase_fold/virulence"/>
</dbReference>
<evidence type="ECO:0000256" key="1">
    <source>
        <dbReference type="SAM" id="MobiDB-lite"/>
    </source>
</evidence>
<dbReference type="InterPro" id="IPR039448">
    <property type="entry name" value="Beta_helix"/>
</dbReference>
<dbReference type="EMBL" id="JAAOYO010000003">
    <property type="protein sequence ID" value="NII41086.1"/>
    <property type="molecule type" value="Genomic_DNA"/>
</dbReference>
<dbReference type="RefSeq" id="WP_166780196.1">
    <property type="nucleotide sequence ID" value="NZ_JAAOYO010000003.1"/>
</dbReference>
<feature type="compositionally biased region" description="Low complexity" evidence="1">
    <location>
        <begin position="42"/>
        <end position="56"/>
    </location>
</feature>
<keyword evidence="5" id="KW-1185">Reference proteome</keyword>
<name>A0ABX0T6G4_9MICO</name>
<feature type="region of interest" description="Disordered" evidence="1">
    <location>
        <begin position="42"/>
        <end position="113"/>
    </location>
</feature>
<dbReference type="Proteomes" id="UP001318300">
    <property type="component" value="Unassembled WGS sequence"/>
</dbReference>
<keyword evidence="2" id="KW-1133">Transmembrane helix</keyword>
<protein>
    <recommendedName>
        <fullName evidence="3">Right handed beta helix domain-containing protein</fullName>
    </recommendedName>
</protein>
<sequence>MTNLFERHRVQILSGAVGLVAGAVLVGGIWGVSAAVRGPETLAAPQTPSSSATADPGRAPSASRTPELGTLGGDGGSDGKGGDEGSGTSSGTAAGSTGTATAAPAAACSSPTRRVSTADALTSALEDAAPGDVIALADGTYDGNFEGTATGTASKPIALCGGSGAVLDGGDPTDGYVMHLDGGAYWTLSGFTVQNGQKGVMLDDTQHSVLQGLTVRKIGDEAMHVRGNSSDNTVRGNHVSDTGLRKPKFGEGIYIGSSKNNWCDVSDCKPDRSDRNVVTENTITDTAAENVDIKEGTTGGVLSDNSFDGAGMQGQNHADSWVDVKGNGWSVTGNRGVHSILDGFQTHELLDGWGTDNTFSGNTVDLGNSDGVAFAFRPVLGNTVSCDNDVVGSNEFSTTKCTS</sequence>
<evidence type="ECO:0000259" key="3">
    <source>
        <dbReference type="Pfam" id="PF13229"/>
    </source>
</evidence>